<keyword evidence="3" id="KW-1185">Reference proteome</keyword>
<dbReference type="InterPro" id="IPR021109">
    <property type="entry name" value="Peptidase_aspartic_dom_sf"/>
</dbReference>
<proteinExistence type="predicted"/>
<accession>A0AA36LZ05</accession>
<dbReference type="AlphaFoldDB" id="A0AA36LZ05"/>
<gene>
    <name evidence="2" type="ORF">CYNAS_LOCUS5898</name>
</gene>
<evidence type="ECO:0008006" key="4">
    <source>
        <dbReference type="Google" id="ProtNLM"/>
    </source>
</evidence>
<evidence type="ECO:0000256" key="1">
    <source>
        <dbReference type="SAM" id="MobiDB-lite"/>
    </source>
</evidence>
<evidence type="ECO:0000313" key="3">
    <source>
        <dbReference type="Proteomes" id="UP001176961"/>
    </source>
</evidence>
<name>A0AA36LZ05_CYLNA</name>
<reference evidence="2" key="1">
    <citation type="submission" date="2023-07" db="EMBL/GenBank/DDBJ databases">
        <authorList>
            <consortium name="CYATHOMIX"/>
        </authorList>
    </citation>
    <scope>NUCLEOTIDE SEQUENCE</scope>
    <source>
        <strain evidence="2">N/A</strain>
    </source>
</reference>
<comment type="caution">
    <text evidence="2">The sequence shown here is derived from an EMBL/GenBank/DDBJ whole genome shotgun (WGS) entry which is preliminary data.</text>
</comment>
<sequence length="239" mass="26792">MDTQAESSDDQSRASGAHSPSSFRTVTKNFKTQTSELLTVFLDSGSQYSFICTALAKHLGLTFRNTRTVTTLTFGGHELTEESSEVTLTLWDQYEHPIQLVLWTREKITTVPRTNDRIDNTNVDPADRVDVDVLIGIDNYWRVVDLHRNERLPSGLILSHTRFGPVLSGIQHPVVSNSLSTAHTSSDEDEPENERLERSLFGLDTLGMDEGEDVDDAEVIRQFYNKVAIVDGSIYVSFP</sequence>
<dbReference type="Gene3D" id="2.40.70.10">
    <property type="entry name" value="Acid Proteases"/>
    <property type="match status" value="1"/>
</dbReference>
<organism evidence="2 3">
    <name type="scientific">Cylicocyclus nassatus</name>
    <name type="common">Nematode worm</name>
    <dbReference type="NCBI Taxonomy" id="53992"/>
    <lineage>
        <taxon>Eukaryota</taxon>
        <taxon>Metazoa</taxon>
        <taxon>Ecdysozoa</taxon>
        <taxon>Nematoda</taxon>
        <taxon>Chromadorea</taxon>
        <taxon>Rhabditida</taxon>
        <taxon>Rhabditina</taxon>
        <taxon>Rhabditomorpha</taxon>
        <taxon>Strongyloidea</taxon>
        <taxon>Strongylidae</taxon>
        <taxon>Cylicocyclus</taxon>
    </lineage>
</organism>
<protein>
    <recommendedName>
        <fullName evidence="4">Peptidase aspartic putative domain-containing protein</fullName>
    </recommendedName>
</protein>
<evidence type="ECO:0000313" key="2">
    <source>
        <dbReference type="EMBL" id="CAJ0593915.1"/>
    </source>
</evidence>
<feature type="region of interest" description="Disordered" evidence="1">
    <location>
        <begin position="1"/>
        <end position="23"/>
    </location>
</feature>
<dbReference type="Proteomes" id="UP001176961">
    <property type="component" value="Unassembled WGS sequence"/>
</dbReference>
<dbReference type="EMBL" id="CATQJL010000112">
    <property type="protein sequence ID" value="CAJ0593915.1"/>
    <property type="molecule type" value="Genomic_DNA"/>
</dbReference>